<dbReference type="PANTHER" id="PTHR33221">
    <property type="entry name" value="WINGED HELIX-TURN-HELIX TRANSCRIPTIONAL REGULATOR, RRF2 FAMILY"/>
    <property type="match status" value="1"/>
</dbReference>
<sequence length="135" mass="15095">MISTKGRYALRVMIDLAEHQGSHPVPLKDIAERQEISKKYLEIIMKDLVDGKLVRGASGKGGGYVLLRAPEEYSVGEIVERMEGSLAPVACLQKDAEPCPRYAACATLPLWQELDQLVHDYLYKKKLTDLLGQPR</sequence>
<proteinExistence type="predicted"/>
<dbReference type="PROSITE" id="PS51197">
    <property type="entry name" value="HTH_RRF2_2"/>
    <property type="match status" value="1"/>
</dbReference>
<dbReference type="GO" id="GO:0005829">
    <property type="term" value="C:cytosol"/>
    <property type="evidence" value="ECO:0007669"/>
    <property type="project" value="TreeGrafter"/>
</dbReference>
<dbReference type="GO" id="GO:0003700">
    <property type="term" value="F:DNA-binding transcription factor activity"/>
    <property type="evidence" value="ECO:0007669"/>
    <property type="project" value="TreeGrafter"/>
</dbReference>
<protein>
    <submittedName>
        <fullName evidence="2">Rrf2 family transcriptional regulator</fullName>
    </submittedName>
</protein>
<dbReference type="PANTHER" id="PTHR33221:SF5">
    <property type="entry name" value="HTH-TYPE TRANSCRIPTIONAL REGULATOR ISCR"/>
    <property type="match status" value="1"/>
</dbReference>
<dbReference type="InterPro" id="IPR036390">
    <property type="entry name" value="WH_DNA-bd_sf"/>
</dbReference>
<keyword evidence="1" id="KW-0238">DNA-binding</keyword>
<name>W0FNW5_9BACT</name>
<dbReference type="SUPFAM" id="SSF46785">
    <property type="entry name" value="Winged helix' DNA-binding domain"/>
    <property type="match status" value="1"/>
</dbReference>
<dbReference type="NCBIfam" id="TIGR00738">
    <property type="entry name" value="rrf2_super"/>
    <property type="match status" value="1"/>
</dbReference>
<reference evidence="2" key="1">
    <citation type="journal article" date="2013" name="PLoS ONE">
        <title>Metagenomic insights into the carbohydrate-active enzymes carried by the microorganisms adhering to solid digesta in the rumen of cows.</title>
        <authorList>
            <person name="Wang L."/>
            <person name="Hatem A."/>
            <person name="Catalyurek U.V."/>
            <person name="Morrison M."/>
            <person name="Yu Z."/>
        </authorList>
    </citation>
    <scope>NUCLEOTIDE SEQUENCE</scope>
</reference>
<dbReference type="Gene3D" id="1.10.10.10">
    <property type="entry name" value="Winged helix-like DNA-binding domain superfamily/Winged helix DNA-binding domain"/>
    <property type="match status" value="1"/>
</dbReference>
<evidence type="ECO:0000256" key="1">
    <source>
        <dbReference type="ARBA" id="ARBA00023125"/>
    </source>
</evidence>
<dbReference type="InterPro" id="IPR036388">
    <property type="entry name" value="WH-like_DNA-bd_sf"/>
</dbReference>
<dbReference type="AlphaFoldDB" id="W0FNW5"/>
<accession>W0FNW5</accession>
<dbReference type="GO" id="GO:0003677">
    <property type="term" value="F:DNA binding"/>
    <property type="evidence" value="ECO:0007669"/>
    <property type="project" value="UniProtKB-KW"/>
</dbReference>
<organism evidence="2">
    <name type="scientific">uncultured bacterium Contig87</name>
    <dbReference type="NCBI Taxonomy" id="1393621"/>
    <lineage>
        <taxon>Bacteria</taxon>
        <taxon>environmental samples</taxon>
    </lineage>
</organism>
<dbReference type="Pfam" id="PF02082">
    <property type="entry name" value="Rrf2"/>
    <property type="match status" value="1"/>
</dbReference>
<evidence type="ECO:0000313" key="2">
    <source>
        <dbReference type="EMBL" id="AHF25169.1"/>
    </source>
</evidence>
<dbReference type="EMBL" id="KC246822">
    <property type="protein sequence ID" value="AHF25169.1"/>
    <property type="molecule type" value="Genomic_DNA"/>
</dbReference>
<dbReference type="InterPro" id="IPR000944">
    <property type="entry name" value="Tscrpt_reg_Rrf2"/>
</dbReference>